<dbReference type="Proteomes" id="UP000070089">
    <property type="component" value="Unassembled WGS sequence"/>
</dbReference>
<evidence type="ECO:0000313" key="3">
    <source>
        <dbReference type="Proteomes" id="UP000070089"/>
    </source>
</evidence>
<accession>A0A132NUT1</accession>
<gene>
    <name evidence="2" type="ORF">QR46_2203</name>
</gene>
<feature type="compositionally biased region" description="Basic and acidic residues" evidence="1">
    <location>
        <begin position="55"/>
        <end position="67"/>
    </location>
</feature>
<feature type="compositionally biased region" description="Polar residues" evidence="1">
    <location>
        <begin position="546"/>
        <end position="557"/>
    </location>
</feature>
<feature type="region of interest" description="Disordered" evidence="1">
    <location>
        <begin position="30"/>
        <end position="77"/>
    </location>
</feature>
<comment type="caution">
    <text evidence="2">The sequence shown here is derived from an EMBL/GenBank/DDBJ whole genome shotgun (WGS) entry which is preliminary data.</text>
</comment>
<sequence length="1505" mass="167910">MSKSCLMFAHYIDVREEEVVLHVHKPSMKYPSQLKRPAQSLKPPGQRARSLQQRDPCDGLRATDKNGLRSSSQPPQYAEVSYQVVRPAFRELVNGYSGQLYLGSTVQYGRQLQDLDAEPQPDQIGDINVQEASPQFRRKKRLTNKAVHIDSLAGSNEIAHDFAGVNDIFQLGDQAKSTIASISFNIKRNAVIDGALSSILNISGAEALRAELFQIKVRWPMYIRSLYANTQNTDVNVILKNINDLLKLLSYAASTIPDREQLTYFTEAVIGIVDLRILLLALINLLSNANYTILVLSYITRLFNADLRSRTLIEVYPLLREVTCSFVVPLFTKLAALLSTEAVFDHTLRGRQHIALIVKYLYTMVGLGIVSLEESQLLEKADSYNTRERSVLARNLGVSQKPGSVVLQRGIQVLRSTYIGPVISGCVADIPSETDLARDKIETSSESGEDDHQSVSKADCNHPLTYKDLHARLNTQADKLKVQPPKKPLHYIKSYTLSIGIKQNSAANLYLIVWRQPQNRVLSNKELFVKLSSHVKLCRHKLMESLPQTMETSSTSEPAIGRVPPKPSREKPSPVVASLELPTENSTRLALPSPNLSPLLSVSRAPPPPPQTQQSNLKDKRPQRLPTRLALAAAAEQCDQSFSSTVSSPDKLDPRDRYALSSPTSSTQQASSKAEDLRVEHLKANGTTPHTSSDSGGYHDPHVTRVRTHANLRGLHNLVTDDDLMCICRADLADTNMELLTNVDVGSPRTVPHVLIRYNLLRGRDNPIRRIPFRELMNNHAAVLAGYHNKTDDHMRSRSTPVQAKGSTVVGDDMFQTKPGPPSTSLEIAQLNELVAQHIVDISLSEVRQGFSKHSLRGTPVNTSKIASDKRGWRGEHDFCINLSRSTTSSSWRPPINENVNQAACANLVSSMTTKLSDLHTKLNATESDIQSIRANTPRVSNLRKSMATKSTTNLRKQVLQRSQQHVQSLAELEAPPKDPAEYFPVHIEKLPPRGLTQVSFDTWGNSDPVFYMLLACDTDNIVSKKPTTKPSEHERIGPIQTASTIELTDLSIVRRDKSHPAPDPQFKAPKALQRNCLRGKVTLDIVHAPKLEAEASERPVDSTDMHKNAFDDPSTADLEIFESELLQYLRYITHKSGDDINLKLQKFMQSNGKANPINYRLLEQIGEAKNQKPFNLKEHLIKARAKNYELSRTERTVSELDLIVGGCSLTRRHLVRGSDGLMKPISYSDDLLIYYANKNISKVSARDPFVETSDQKEVSEMGTVEDDTEYIYEDREYSLEEAEDGSVRRHYRKFDQETGDLLCYISESDHGDEDAGQYYQDSNGRAHVIIRVKYRKRGGRARISASGVYTLPSSRNSIVRSVHSTRSAHSARGSADSSSEFNLARFLDGQNGDTTRVFGHSIFGLSQVICDEIIKIALKEYHKPKRVTELAENIFASLVNIASATDEPNIQDMQSGQETAHTKGSLTCDPEDTLKYFGLSPTEARRVSRGLVREMFSSSSKSHD</sequence>
<name>A0A132NUT1_GIAIN</name>
<dbReference type="OrthoDB" id="10257533at2759"/>
<feature type="region of interest" description="Disordered" evidence="1">
    <location>
        <begin position="546"/>
        <end position="676"/>
    </location>
</feature>
<organism evidence="2 3">
    <name type="scientific">Giardia duodenalis assemblage B</name>
    <dbReference type="NCBI Taxonomy" id="1394984"/>
    <lineage>
        <taxon>Eukaryota</taxon>
        <taxon>Metamonada</taxon>
        <taxon>Diplomonadida</taxon>
        <taxon>Hexamitidae</taxon>
        <taxon>Giardiinae</taxon>
        <taxon>Giardia</taxon>
    </lineage>
</organism>
<feature type="compositionally biased region" description="Low complexity" evidence="1">
    <location>
        <begin position="589"/>
        <end position="601"/>
    </location>
</feature>
<evidence type="ECO:0000313" key="2">
    <source>
        <dbReference type="EMBL" id="KWX13805.1"/>
    </source>
</evidence>
<feature type="compositionally biased region" description="Polar residues" evidence="1">
    <location>
        <begin position="638"/>
        <end position="648"/>
    </location>
</feature>
<proteinExistence type="predicted"/>
<dbReference type="VEuPathDB" id="GiardiaDB:QR46_2203"/>
<reference evidence="2 3" key="1">
    <citation type="journal article" date="2015" name="Mol. Biochem. Parasitol.">
        <title>Identification of polymorphic genes for use in assemblage B genotyping assays through comparative genomics of multiple assemblage B Giardia duodenalis isolates.</title>
        <authorList>
            <person name="Wielinga C."/>
            <person name="Thompson R.C."/>
            <person name="Monis P."/>
            <person name="Ryan U."/>
        </authorList>
    </citation>
    <scope>NUCLEOTIDE SEQUENCE [LARGE SCALE GENOMIC DNA]</scope>
    <source>
        <strain evidence="2 3">BAH15c1</strain>
    </source>
</reference>
<protein>
    <submittedName>
        <fullName evidence="2">Uncharacterized protein</fullName>
    </submittedName>
</protein>
<feature type="compositionally biased region" description="Low complexity" evidence="1">
    <location>
        <begin position="661"/>
        <end position="672"/>
    </location>
</feature>
<dbReference type="EMBL" id="JXTI01000055">
    <property type="protein sequence ID" value="KWX13805.1"/>
    <property type="molecule type" value="Genomic_DNA"/>
</dbReference>
<evidence type="ECO:0000256" key="1">
    <source>
        <dbReference type="SAM" id="MobiDB-lite"/>
    </source>
</evidence>